<name>A0ABR8YV00_9CLOT</name>
<dbReference type="GO" id="GO:0016874">
    <property type="term" value="F:ligase activity"/>
    <property type="evidence" value="ECO:0007669"/>
    <property type="project" value="UniProtKB-KW"/>
</dbReference>
<feature type="transmembrane region" description="Helical" evidence="5">
    <location>
        <begin position="445"/>
        <end position="462"/>
    </location>
</feature>
<keyword evidence="7" id="KW-0436">Ligase</keyword>
<feature type="transmembrane region" description="Helical" evidence="5">
    <location>
        <begin position="386"/>
        <end position="410"/>
    </location>
</feature>
<evidence type="ECO:0000256" key="5">
    <source>
        <dbReference type="SAM" id="Phobius"/>
    </source>
</evidence>
<keyword evidence="3 5" id="KW-1133">Transmembrane helix</keyword>
<feature type="transmembrane region" description="Helical" evidence="5">
    <location>
        <begin position="422"/>
        <end position="439"/>
    </location>
</feature>
<comment type="subcellular location">
    <subcellularLocation>
        <location evidence="1">Membrane</location>
        <topology evidence="1">Multi-pass membrane protein</topology>
    </subcellularLocation>
</comment>
<feature type="transmembrane region" description="Helical" evidence="5">
    <location>
        <begin position="37"/>
        <end position="55"/>
    </location>
</feature>
<sequence>MDIKKLINKYYKLGLISLVLSIVLALPIMNIYGKKDAIMFVASAFFLVLEILLLFKDKRISLMLFILSFPILVIARKFCYFDFFIFKITFETIYISIAFVLSFKDIKIKVSQLLKDSKSANFKFVLYTIIFLILAINSNIFSHNVLNSITNVYIGVVIPIAFILVMLVNISKDDKYYIYYALIAGLDFSSLYGIAQMRGVSFSQIKYYRLYLTFGYHNVNIFSAILILILPLLIEMILYKKNTIKEKIFLFISFGLFSLSTYMTYSRGAWLCYLISIGIIVISKKYKYIALLELVAIPIAFKPVMSKILTRGYATTSFFMSQSTMARIQSYFTSLMMMIAHPFGIGGGNYGDMYLKYAEKGYLHMPDLMRANLQVADYALEHAHNLFVQIGVEYGIITMILFIIMIINRLTVVVKDYKNNRGIFAAIIVFTIISILTGGEFNHKGVITPTLILWLLFGITILNSTKEEENIDNLNRKN</sequence>
<dbReference type="InterPro" id="IPR051533">
    <property type="entry name" value="WaaL-like"/>
</dbReference>
<dbReference type="RefSeq" id="WP_191740978.1">
    <property type="nucleotide sequence ID" value="NZ_JACSQB010000108.1"/>
</dbReference>
<keyword evidence="4 5" id="KW-0472">Membrane</keyword>
<proteinExistence type="predicted"/>
<feature type="transmembrane region" description="Helical" evidence="5">
    <location>
        <begin position="249"/>
        <end position="282"/>
    </location>
</feature>
<dbReference type="EMBL" id="JACSQB010000108">
    <property type="protein sequence ID" value="MBD8048019.1"/>
    <property type="molecule type" value="Genomic_DNA"/>
</dbReference>
<evidence type="ECO:0000256" key="2">
    <source>
        <dbReference type="ARBA" id="ARBA00022692"/>
    </source>
</evidence>
<keyword evidence="8" id="KW-1185">Reference proteome</keyword>
<accession>A0ABR8YV00</accession>
<dbReference type="PANTHER" id="PTHR37422:SF13">
    <property type="entry name" value="LIPOPOLYSACCHARIDE BIOSYNTHESIS PROTEIN PA4999-RELATED"/>
    <property type="match status" value="1"/>
</dbReference>
<feature type="transmembrane region" description="Helical" evidence="5">
    <location>
        <begin position="12"/>
        <end position="31"/>
    </location>
</feature>
<evidence type="ECO:0000313" key="7">
    <source>
        <dbReference type="EMBL" id="MBD8048019.1"/>
    </source>
</evidence>
<dbReference type="Proteomes" id="UP000627166">
    <property type="component" value="Unassembled WGS sequence"/>
</dbReference>
<dbReference type="InterPro" id="IPR007016">
    <property type="entry name" value="O-antigen_ligase-rel_domated"/>
</dbReference>
<feature type="transmembrane region" description="Helical" evidence="5">
    <location>
        <begin position="177"/>
        <end position="195"/>
    </location>
</feature>
<feature type="domain" description="O-antigen ligase-related" evidence="6">
    <location>
        <begin position="254"/>
        <end position="403"/>
    </location>
</feature>
<evidence type="ECO:0000313" key="8">
    <source>
        <dbReference type="Proteomes" id="UP000627166"/>
    </source>
</evidence>
<dbReference type="Pfam" id="PF04932">
    <property type="entry name" value="Wzy_C"/>
    <property type="match status" value="1"/>
</dbReference>
<protein>
    <submittedName>
        <fullName evidence="7">O-antigen ligase family protein</fullName>
    </submittedName>
</protein>
<keyword evidence="2 5" id="KW-0812">Transmembrane</keyword>
<dbReference type="PANTHER" id="PTHR37422">
    <property type="entry name" value="TEICHURONIC ACID BIOSYNTHESIS PROTEIN TUAE"/>
    <property type="match status" value="1"/>
</dbReference>
<evidence type="ECO:0000256" key="4">
    <source>
        <dbReference type="ARBA" id="ARBA00023136"/>
    </source>
</evidence>
<evidence type="ECO:0000259" key="6">
    <source>
        <dbReference type="Pfam" id="PF04932"/>
    </source>
</evidence>
<feature type="transmembrane region" description="Helical" evidence="5">
    <location>
        <begin position="331"/>
        <end position="350"/>
    </location>
</feature>
<feature type="transmembrane region" description="Helical" evidence="5">
    <location>
        <begin position="124"/>
        <end position="146"/>
    </location>
</feature>
<gene>
    <name evidence="7" type="ORF">H9637_13415</name>
</gene>
<feature type="transmembrane region" description="Helical" evidence="5">
    <location>
        <begin position="152"/>
        <end position="170"/>
    </location>
</feature>
<feature type="transmembrane region" description="Helical" evidence="5">
    <location>
        <begin position="215"/>
        <end position="237"/>
    </location>
</feature>
<evidence type="ECO:0000256" key="1">
    <source>
        <dbReference type="ARBA" id="ARBA00004141"/>
    </source>
</evidence>
<comment type="caution">
    <text evidence="7">The sequence shown here is derived from an EMBL/GenBank/DDBJ whole genome shotgun (WGS) entry which is preliminary data.</text>
</comment>
<feature type="transmembrane region" description="Helical" evidence="5">
    <location>
        <begin position="288"/>
        <end position="310"/>
    </location>
</feature>
<feature type="transmembrane region" description="Helical" evidence="5">
    <location>
        <begin position="62"/>
        <end position="78"/>
    </location>
</feature>
<reference evidence="7 8" key="1">
    <citation type="submission" date="2020-08" db="EMBL/GenBank/DDBJ databases">
        <title>A Genomic Blueprint of the Chicken Gut Microbiome.</title>
        <authorList>
            <person name="Gilroy R."/>
            <person name="Ravi A."/>
            <person name="Getino M."/>
            <person name="Pursley I."/>
            <person name="Horton D.L."/>
            <person name="Alikhan N.-F."/>
            <person name="Baker D."/>
            <person name="Gharbi K."/>
            <person name="Hall N."/>
            <person name="Watson M."/>
            <person name="Adriaenssens E.M."/>
            <person name="Foster-Nyarko E."/>
            <person name="Jarju S."/>
            <person name="Secka A."/>
            <person name="Antonio M."/>
            <person name="Oren A."/>
            <person name="Chaudhuri R."/>
            <person name="La Ragione R.M."/>
            <person name="Hildebrand F."/>
            <person name="Pallen M.J."/>
        </authorList>
    </citation>
    <scope>NUCLEOTIDE SEQUENCE [LARGE SCALE GENOMIC DNA]</scope>
    <source>
        <strain evidence="7 8">N37</strain>
    </source>
</reference>
<evidence type="ECO:0000256" key="3">
    <source>
        <dbReference type="ARBA" id="ARBA00022989"/>
    </source>
</evidence>
<organism evidence="7 8">
    <name type="scientific">Clostridium faecium</name>
    <dbReference type="NCBI Taxonomy" id="2762223"/>
    <lineage>
        <taxon>Bacteria</taxon>
        <taxon>Bacillati</taxon>
        <taxon>Bacillota</taxon>
        <taxon>Clostridia</taxon>
        <taxon>Eubacteriales</taxon>
        <taxon>Clostridiaceae</taxon>
        <taxon>Clostridium</taxon>
    </lineage>
</organism>
<feature type="transmembrane region" description="Helical" evidence="5">
    <location>
        <begin position="84"/>
        <end position="103"/>
    </location>
</feature>